<dbReference type="OrthoDB" id="4090463at2759"/>
<evidence type="ECO:0000313" key="2">
    <source>
        <dbReference type="EMBL" id="GAV54586.1"/>
    </source>
</evidence>
<feature type="region of interest" description="Disordered" evidence="1">
    <location>
        <begin position="45"/>
        <end position="84"/>
    </location>
</feature>
<evidence type="ECO:0000313" key="3">
    <source>
        <dbReference type="Proteomes" id="UP000187013"/>
    </source>
</evidence>
<evidence type="ECO:0000256" key="1">
    <source>
        <dbReference type="SAM" id="MobiDB-lite"/>
    </source>
</evidence>
<accession>A0A1Q3AFP2</accession>
<organism evidence="2 3">
    <name type="scientific">Zygosaccharomyces rouxii</name>
    <dbReference type="NCBI Taxonomy" id="4956"/>
    <lineage>
        <taxon>Eukaryota</taxon>
        <taxon>Fungi</taxon>
        <taxon>Dikarya</taxon>
        <taxon>Ascomycota</taxon>
        <taxon>Saccharomycotina</taxon>
        <taxon>Saccharomycetes</taxon>
        <taxon>Saccharomycetales</taxon>
        <taxon>Saccharomycetaceae</taxon>
        <taxon>Zygosaccharomyces</taxon>
    </lineage>
</organism>
<name>A0A1Q3AFP2_ZYGRO</name>
<dbReference type="AlphaFoldDB" id="A0A1Q3AFP2"/>
<dbReference type="Proteomes" id="UP000187013">
    <property type="component" value="Unassembled WGS sequence"/>
</dbReference>
<comment type="caution">
    <text evidence="2">The sequence shown here is derived from an EMBL/GenBank/DDBJ whole genome shotgun (WGS) entry which is preliminary data.</text>
</comment>
<feature type="compositionally biased region" description="Polar residues" evidence="1">
    <location>
        <begin position="45"/>
        <end position="62"/>
    </location>
</feature>
<feature type="compositionally biased region" description="Polar residues" evidence="1">
    <location>
        <begin position="74"/>
        <end position="84"/>
    </location>
</feature>
<sequence>MIVSKSYQNCTETEVPGYNDCPSFLFMPNRPSARRKQHRVISNHLSANDNPSTHPTNKTDTATAPPPILHRSPQGITKNQENVSDTSLSKEEILNKVGELYGLKSKLVTKEFEFYKKKVDNNLVGSLENGSTRAVMTRFFLEANSDRNKASNTLRAWMSSDVSVINWCPAFLKIFEHTEMS</sequence>
<protein>
    <submittedName>
        <fullName evidence="2">Uncharacterized protein</fullName>
    </submittedName>
</protein>
<reference evidence="2 3" key="1">
    <citation type="submission" date="2016-08" db="EMBL/GenBank/DDBJ databases">
        <title>Draft genome sequence of allopolyploid Zygosaccharomyces rouxii.</title>
        <authorList>
            <person name="Watanabe J."/>
            <person name="Uehara K."/>
            <person name="Mogi Y."/>
            <person name="Tsukioka Y."/>
        </authorList>
    </citation>
    <scope>NUCLEOTIDE SEQUENCE [LARGE SCALE GENOMIC DNA]</scope>
    <source>
        <strain evidence="2 3">NBRC 110957</strain>
    </source>
</reference>
<proteinExistence type="predicted"/>
<dbReference type="EMBL" id="BDGX01000040">
    <property type="protein sequence ID" value="GAV54586.1"/>
    <property type="molecule type" value="Genomic_DNA"/>
</dbReference>
<gene>
    <name evidence="2" type="ORF">ZYGR_0AN00540</name>
</gene>